<keyword evidence="7 13" id="KW-0520">NAD</keyword>
<dbReference type="GO" id="GO:0051287">
    <property type="term" value="F:NAD binding"/>
    <property type="evidence" value="ECO:0007669"/>
    <property type="project" value="UniProtKB-UniRule"/>
</dbReference>
<dbReference type="UniPathway" id="UPA00034">
    <property type="reaction ID" value="UER00018"/>
</dbReference>
<feature type="domain" description="Dihydrodipicolinate reductase C-terminal" evidence="15">
    <location>
        <begin position="122"/>
        <end position="256"/>
    </location>
</feature>
<dbReference type="HAMAP" id="MF_00102">
    <property type="entry name" value="DapB"/>
    <property type="match status" value="1"/>
</dbReference>
<comment type="pathway">
    <text evidence="9 13">Amino-acid biosynthesis; L-lysine biosynthesis via DAP pathway; (S)-tetrahydrodipicolinate from L-aspartate: step 4/4.</text>
</comment>
<evidence type="ECO:0000256" key="10">
    <source>
        <dbReference type="ARBA" id="ARBA00038983"/>
    </source>
</evidence>
<evidence type="ECO:0000256" key="8">
    <source>
        <dbReference type="ARBA" id="ARBA00023154"/>
    </source>
</evidence>
<evidence type="ECO:0000256" key="4">
    <source>
        <dbReference type="ARBA" id="ARBA00022857"/>
    </source>
</evidence>
<feature type="binding site" evidence="13">
    <location>
        <begin position="8"/>
        <end position="13"/>
    </location>
    <ligand>
        <name>NAD(+)</name>
        <dbReference type="ChEBI" id="CHEBI:57540"/>
    </ligand>
</feature>
<evidence type="ECO:0000313" key="16">
    <source>
        <dbReference type="EMBL" id="SDC19533.1"/>
    </source>
</evidence>
<dbReference type="NCBIfam" id="TIGR00036">
    <property type="entry name" value="dapB"/>
    <property type="match status" value="1"/>
</dbReference>
<comment type="subunit">
    <text evidence="13">Homotetramer.</text>
</comment>
<dbReference type="OrthoDB" id="9790352at2"/>
<dbReference type="PANTHER" id="PTHR20836:SF0">
    <property type="entry name" value="4-HYDROXY-TETRAHYDRODIPICOLINATE REDUCTASE 1, CHLOROPLASTIC-RELATED"/>
    <property type="match status" value="1"/>
</dbReference>
<feature type="active site" description="Proton donor" evidence="13">
    <location>
        <position position="150"/>
    </location>
</feature>
<keyword evidence="17" id="KW-1185">Reference proteome</keyword>
<evidence type="ECO:0000256" key="1">
    <source>
        <dbReference type="ARBA" id="ARBA00006642"/>
    </source>
</evidence>
<dbReference type="GO" id="GO:0050661">
    <property type="term" value="F:NADP binding"/>
    <property type="evidence" value="ECO:0007669"/>
    <property type="project" value="UniProtKB-UniRule"/>
</dbReference>
<keyword evidence="4 13" id="KW-0521">NADP</keyword>
<feature type="binding site" evidence="13">
    <location>
        <begin position="90"/>
        <end position="92"/>
    </location>
    <ligand>
        <name>NAD(+)</name>
        <dbReference type="ChEBI" id="CHEBI:57540"/>
    </ligand>
</feature>
<comment type="catalytic activity">
    <reaction evidence="12 13">
        <text>(S)-2,3,4,5-tetrahydrodipicolinate + NAD(+) + H2O = (2S,4S)-4-hydroxy-2,3,4,5-tetrahydrodipicolinate + NADH + H(+)</text>
        <dbReference type="Rhea" id="RHEA:35323"/>
        <dbReference type="ChEBI" id="CHEBI:15377"/>
        <dbReference type="ChEBI" id="CHEBI:15378"/>
        <dbReference type="ChEBI" id="CHEBI:16845"/>
        <dbReference type="ChEBI" id="CHEBI:57540"/>
        <dbReference type="ChEBI" id="CHEBI:57945"/>
        <dbReference type="ChEBI" id="CHEBI:67139"/>
        <dbReference type="EC" id="1.17.1.8"/>
    </reaction>
</comment>
<keyword evidence="8 13" id="KW-0457">Lysine biosynthesis</keyword>
<gene>
    <name evidence="13" type="primary">dapB</name>
    <name evidence="16" type="ORF">SAMN04487864_103174</name>
</gene>
<organism evidence="16 17">
    <name type="scientific">Succiniclasticum ruminis</name>
    <dbReference type="NCBI Taxonomy" id="40841"/>
    <lineage>
        <taxon>Bacteria</taxon>
        <taxon>Bacillati</taxon>
        <taxon>Bacillota</taxon>
        <taxon>Negativicutes</taxon>
        <taxon>Acidaminococcales</taxon>
        <taxon>Acidaminococcaceae</taxon>
        <taxon>Succiniclasticum</taxon>
    </lineage>
</organism>
<dbReference type="GO" id="GO:0005829">
    <property type="term" value="C:cytosol"/>
    <property type="evidence" value="ECO:0007669"/>
    <property type="project" value="TreeGrafter"/>
</dbReference>
<dbReference type="InterPro" id="IPR036291">
    <property type="entry name" value="NAD(P)-bd_dom_sf"/>
</dbReference>
<dbReference type="InterPro" id="IPR023940">
    <property type="entry name" value="DHDPR_bac"/>
</dbReference>
<protein>
    <recommendedName>
        <fullName evidence="10 13">4-hydroxy-tetrahydrodipicolinate reductase</fullName>
        <shortName evidence="13">HTPA reductase</shortName>
        <ecNumber evidence="10 13">1.17.1.8</ecNumber>
    </recommendedName>
</protein>
<evidence type="ECO:0000256" key="6">
    <source>
        <dbReference type="ARBA" id="ARBA00023002"/>
    </source>
</evidence>
<dbReference type="SUPFAM" id="SSF51735">
    <property type="entry name" value="NAD(P)-binding Rossmann-fold domains"/>
    <property type="match status" value="1"/>
</dbReference>
<dbReference type="GO" id="GO:0016726">
    <property type="term" value="F:oxidoreductase activity, acting on CH or CH2 groups, NAD or NADP as acceptor"/>
    <property type="evidence" value="ECO:0007669"/>
    <property type="project" value="UniProtKB-UniRule"/>
</dbReference>
<dbReference type="PIRSF" id="PIRSF000161">
    <property type="entry name" value="DHPR"/>
    <property type="match status" value="1"/>
</dbReference>
<comment type="caution">
    <text evidence="13">Lacks conserved residue(s) required for the propagation of feature annotation.</text>
</comment>
<dbReference type="PROSITE" id="PS01298">
    <property type="entry name" value="DAPB"/>
    <property type="match status" value="1"/>
</dbReference>
<feature type="binding site" evidence="13">
    <location>
        <begin position="116"/>
        <end position="119"/>
    </location>
    <ligand>
        <name>NAD(+)</name>
        <dbReference type="ChEBI" id="CHEBI:57540"/>
    </ligand>
</feature>
<comment type="catalytic activity">
    <reaction evidence="11 13">
        <text>(S)-2,3,4,5-tetrahydrodipicolinate + NADP(+) + H2O = (2S,4S)-4-hydroxy-2,3,4,5-tetrahydrodipicolinate + NADPH + H(+)</text>
        <dbReference type="Rhea" id="RHEA:35331"/>
        <dbReference type="ChEBI" id="CHEBI:15377"/>
        <dbReference type="ChEBI" id="CHEBI:15378"/>
        <dbReference type="ChEBI" id="CHEBI:16845"/>
        <dbReference type="ChEBI" id="CHEBI:57783"/>
        <dbReference type="ChEBI" id="CHEBI:58349"/>
        <dbReference type="ChEBI" id="CHEBI:67139"/>
        <dbReference type="EC" id="1.17.1.8"/>
    </reaction>
</comment>
<evidence type="ECO:0000256" key="11">
    <source>
        <dbReference type="ARBA" id="ARBA00049080"/>
    </source>
</evidence>
<dbReference type="PANTHER" id="PTHR20836">
    <property type="entry name" value="DIHYDRODIPICOLINATE REDUCTASE"/>
    <property type="match status" value="1"/>
</dbReference>
<evidence type="ECO:0000256" key="13">
    <source>
        <dbReference type="HAMAP-Rule" id="MF_00102"/>
    </source>
</evidence>
<dbReference type="EMBL" id="FMYW01000003">
    <property type="protein sequence ID" value="SDC19533.1"/>
    <property type="molecule type" value="Genomic_DNA"/>
</dbReference>
<dbReference type="Gene3D" id="3.40.50.720">
    <property type="entry name" value="NAD(P)-binding Rossmann-like Domain"/>
    <property type="match status" value="1"/>
</dbReference>
<comment type="similarity">
    <text evidence="1 13">Belongs to the DapB family.</text>
</comment>
<evidence type="ECO:0000259" key="14">
    <source>
        <dbReference type="Pfam" id="PF01113"/>
    </source>
</evidence>
<dbReference type="EC" id="1.17.1.8" evidence="10 13"/>
<dbReference type="CDD" id="cd02274">
    <property type="entry name" value="DHDPR_N"/>
    <property type="match status" value="1"/>
</dbReference>
<dbReference type="Gene3D" id="3.30.360.10">
    <property type="entry name" value="Dihydrodipicolinate Reductase, domain 2"/>
    <property type="match status" value="1"/>
</dbReference>
<evidence type="ECO:0000256" key="3">
    <source>
        <dbReference type="ARBA" id="ARBA00022605"/>
    </source>
</evidence>
<feature type="domain" description="Dihydrodipicolinate reductase N-terminal" evidence="14">
    <location>
        <begin position="2"/>
        <end position="119"/>
    </location>
</feature>
<sequence>MIKVLVNGAFGRMGSEVVRMVTANPELELVGGVDINAAGKSLPDGKPVFTNIGEALEAVKADVVVDFTRPDVVMDSLRIILKKGVRAVVGTTGFTDERLAEVKELAEANNTAALIVPNFALGAVVMIKLATEAAKYFKDVEIIEKHHDQKLDAPSGTAILTAQKIGAVREAHKQGHPNERETLAGSRGGDIDGIRIHSMRLQGYVASQEVVFGSQGETLKIINDTINRECYMPGVAMACKKIGSRQGLVYGLDQILD</sequence>
<comment type="subcellular location">
    <subcellularLocation>
        <location evidence="13">Cytoplasm</location>
    </subcellularLocation>
</comment>
<dbReference type="AlphaFoldDB" id="A0A1G6JLD3"/>
<keyword evidence="3 13" id="KW-0028">Amino-acid biosynthesis</keyword>
<evidence type="ECO:0000313" key="17">
    <source>
        <dbReference type="Proteomes" id="UP000198943"/>
    </source>
</evidence>
<dbReference type="GO" id="GO:0019877">
    <property type="term" value="P:diaminopimelate biosynthetic process"/>
    <property type="evidence" value="ECO:0007669"/>
    <property type="project" value="UniProtKB-UniRule"/>
</dbReference>
<comment type="caution">
    <text evidence="13">Was originally thought to be a dihydrodipicolinate reductase (DHDPR), catalyzing the conversion of dihydrodipicolinate to tetrahydrodipicolinate. However, it was shown in E.coli that the substrate of the enzymatic reaction is not dihydrodipicolinate (DHDP) but in fact (2S,4S)-4-hydroxy-2,3,4,5-tetrahydrodipicolinic acid (HTPA), the product released by the DapA-catalyzed reaction.</text>
</comment>
<dbReference type="Pfam" id="PF05173">
    <property type="entry name" value="DapB_C"/>
    <property type="match status" value="1"/>
</dbReference>
<evidence type="ECO:0000256" key="5">
    <source>
        <dbReference type="ARBA" id="ARBA00022915"/>
    </source>
</evidence>
<dbReference type="Pfam" id="PF01113">
    <property type="entry name" value="DapB_N"/>
    <property type="match status" value="1"/>
</dbReference>
<dbReference type="Proteomes" id="UP000198943">
    <property type="component" value="Unassembled WGS sequence"/>
</dbReference>
<dbReference type="InterPro" id="IPR022664">
    <property type="entry name" value="DapB_N_CS"/>
</dbReference>
<comment type="function">
    <text evidence="13">Catalyzes the conversion of 4-hydroxy-tetrahydrodipicolinate (HTPA) to tetrahydrodipicolinate.</text>
</comment>
<dbReference type="SUPFAM" id="SSF55347">
    <property type="entry name" value="Glyceraldehyde-3-phosphate dehydrogenase-like, C-terminal domain"/>
    <property type="match status" value="1"/>
</dbReference>
<keyword evidence="6 13" id="KW-0560">Oxidoreductase</keyword>
<dbReference type="FunFam" id="3.30.360.10:FF:000009">
    <property type="entry name" value="4-hydroxy-tetrahydrodipicolinate reductase"/>
    <property type="match status" value="1"/>
</dbReference>
<feature type="active site" description="Proton donor/acceptor" evidence="13">
    <location>
        <position position="146"/>
    </location>
</feature>
<proteinExistence type="inferred from homology"/>
<feature type="binding site" evidence="13">
    <location>
        <begin position="156"/>
        <end position="157"/>
    </location>
    <ligand>
        <name>(S)-2,3,4,5-tetrahydrodipicolinate</name>
        <dbReference type="ChEBI" id="CHEBI:16845"/>
    </ligand>
</feature>
<dbReference type="GO" id="GO:0008839">
    <property type="term" value="F:4-hydroxy-tetrahydrodipicolinate reductase"/>
    <property type="evidence" value="ECO:0007669"/>
    <property type="project" value="UniProtKB-UniRule"/>
</dbReference>
<evidence type="ECO:0000256" key="2">
    <source>
        <dbReference type="ARBA" id="ARBA00022490"/>
    </source>
</evidence>
<dbReference type="InterPro" id="IPR022663">
    <property type="entry name" value="DapB_C"/>
</dbReference>
<name>A0A1G6JLD3_9FIRM</name>
<evidence type="ECO:0000256" key="7">
    <source>
        <dbReference type="ARBA" id="ARBA00023027"/>
    </source>
</evidence>
<dbReference type="GO" id="GO:0009089">
    <property type="term" value="P:lysine biosynthetic process via diaminopimelate"/>
    <property type="evidence" value="ECO:0007669"/>
    <property type="project" value="UniProtKB-UniRule"/>
</dbReference>
<evidence type="ECO:0000259" key="15">
    <source>
        <dbReference type="Pfam" id="PF05173"/>
    </source>
</evidence>
<keyword evidence="2 13" id="KW-0963">Cytoplasm</keyword>
<reference evidence="17" key="1">
    <citation type="submission" date="2016-10" db="EMBL/GenBank/DDBJ databases">
        <authorList>
            <person name="Varghese N."/>
            <person name="Submissions S."/>
        </authorList>
    </citation>
    <scope>NUCLEOTIDE SEQUENCE [LARGE SCALE GENOMIC DNA]</scope>
    <source>
        <strain evidence="17">DSM 11005</strain>
    </source>
</reference>
<evidence type="ECO:0000256" key="12">
    <source>
        <dbReference type="ARBA" id="ARBA00049396"/>
    </source>
</evidence>
<feature type="binding site" evidence="13">
    <location>
        <position position="147"/>
    </location>
    <ligand>
        <name>(S)-2,3,4,5-tetrahydrodipicolinate</name>
        <dbReference type="ChEBI" id="CHEBI:16845"/>
    </ligand>
</feature>
<dbReference type="InterPro" id="IPR000846">
    <property type="entry name" value="DapB_N"/>
</dbReference>
<dbReference type="RefSeq" id="WP_093729612.1">
    <property type="nucleotide sequence ID" value="NZ_FMYW01000003.1"/>
</dbReference>
<keyword evidence="5 13" id="KW-0220">Diaminopimelate biosynthesis</keyword>
<accession>A0A1G6JLD3</accession>
<evidence type="ECO:0000256" key="9">
    <source>
        <dbReference type="ARBA" id="ARBA00037922"/>
    </source>
</evidence>